<dbReference type="OrthoDB" id="272551at2"/>
<dbReference type="PROSITE" id="PS51257">
    <property type="entry name" value="PROKAR_LIPOPROTEIN"/>
    <property type="match status" value="1"/>
</dbReference>
<gene>
    <name evidence="2" type="ORF">Pla123a_00420</name>
</gene>
<dbReference type="AlphaFoldDB" id="A0A5C5ZDL5"/>
<dbReference type="InterPro" id="IPR012332">
    <property type="entry name" value="Autotransporter_pectin_lyase_C"/>
</dbReference>
<accession>A0A5C5ZDL5</accession>
<name>A0A5C5ZDL5_9BACT</name>
<comment type="caution">
    <text evidence="2">The sequence shown here is derived from an EMBL/GenBank/DDBJ whole genome shotgun (WGS) entry which is preliminary data.</text>
</comment>
<evidence type="ECO:0008006" key="4">
    <source>
        <dbReference type="Google" id="ProtNLM"/>
    </source>
</evidence>
<dbReference type="Gene3D" id="1.10.1330.10">
    <property type="entry name" value="Dockerin domain"/>
    <property type="match status" value="1"/>
</dbReference>
<keyword evidence="1" id="KW-0732">Signal</keyword>
<dbReference type="RefSeq" id="WP_146583515.1">
    <property type="nucleotide sequence ID" value="NZ_SJPO01000001.1"/>
</dbReference>
<organism evidence="2 3">
    <name type="scientific">Posidoniimonas polymericola</name>
    <dbReference type="NCBI Taxonomy" id="2528002"/>
    <lineage>
        <taxon>Bacteria</taxon>
        <taxon>Pseudomonadati</taxon>
        <taxon>Planctomycetota</taxon>
        <taxon>Planctomycetia</taxon>
        <taxon>Pirellulales</taxon>
        <taxon>Lacipirellulaceae</taxon>
        <taxon>Posidoniimonas</taxon>
    </lineage>
</organism>
<dbReference type="PROSITE" id="PS00018">
    <property type="entry name" value="EF_HAND_1"/>
    <property type="match status" value="1"/>
</dbReference>
<dbReference type="Proteomes" id="UP000318478">
    <property type="component" value="Unassembled WGS sequence"/>
</dbReference>
<dbReference type="InterPro" id="IPR036439">
    <property type="entry name" value="Dockerin_dom_sf"/>
</dbReference>
<dbReference type="Gene3D" id="2.160.20.20">
    <property type="match status" value="1"/>
</dbReference>
<evidence type="ECO:0000313" key="3">
    <source>
        <dbReference type="Proteomes" id="UP000318478"/>
    </source>
</evidence>
<sequence length="1204" mass="120394" precursor="true">MRVLRVFAVALACAGLAASACAQSDPAGFTNVYNIDFISRLSSVGSDTQINLLEGGMLYDRIQVGSFSPPGSNIELNLLGGSSLIRIDAYSGSVTNLVEGSVGGQAYFYEGSVLNVLGGRFSAQLWAQPGSEVNIHSGEVTGSLTAYDRSVVNVFGSGFGDQVNIQPGASVNLSGGALGNRARLDGRLDLSAGSLGSDAAVAGVVTISGGSVGDRLKMSPGAVVAVSGGRVGDRLNAAGGTLDWSGGGIGDYLVVGPDALLNLAGGEFYLGGLPVVGLNTAGDSLTLDLPANAVLTGVLADGTPFALSPSDGDLVTAGTLTLHYAETPPAPPGVVAAAPDLLGLRAAQVVVLGDGDALGDNFNAGRLSTIIQGAGSIIGANLELVDANMVMVGGTLGDDADAFDGAELTVSGGQVGNRMQVHSGGSVKITGGAVGSFLEARSGGRLQISGGELGAGMVVREGGSLTLSGGSVAGGFTVSEGAEVSVLGGEFRLNGATLPALGAPGGTATVELGDNDVLTGLLADGTLLALSPLDLDSIDAPIQLTTTALPTPIAFERVVDSAEPETNRLAAGQKLTLVAGGSLPENFQASGGQLRLEGGAVGGDLEAVNAQITITDGSLGNDADLFSGASLRAEGGQVGSDLQAFYGSSVEVVGGGLILQRFEAIGATVDVSGGRVRSGFSARAGAEVTLSGGAIDSATTSDGARVVVQGGDIDGAIVVANGGLLEQQGGGIGSRSRVESGGEAVLSGGSIGDALRVDEGGAATIVGGQFLLNGQPLPVPRPLAIDLADTDVLTGVLADGTPFLFSRMDRASIPRRSQALTAADAPTASFTGDLFAPGTLMLSRVEVPPAKPGLAPIGAEPPRGVRDGQLVVVDNGRSLPSNFSAGAGSAVAIVDGSIGGNLEMNGASLLMTGGSVGSYSDAFNGSTVTVAGGVVGPYFDSFGSTVVVSGDGRVDPGFNAFEGSEVVIKGGQVLGVSVHQSRLDATGGYTQGASIYAEGYATVDGDAELANALVYAGGQITITGGAVGWLQLRGGEALYTGGDLMNLTGDSGLLRVEGYQFFADGVDLTSQMTPGEPLRIEQRNFQLSAVLADGGDAAFYVGANFQPRAMLELVLTPLILGDFDRSGVVDADDLVVWQSQYGQQVDYPGAGADSNRDGVVDAADYTIWRDNRATPRRGLGAVPEPAAALLVALAFTAALPRPRR</sequence>
<evidence type="ECO:0000313" key="2">
    <source>
        <dbReference type="EMBL" id="TWT85236.1"/>
    </source>
</evidence>
<proteinExistence type="predicted"/>
<evidence type="ECO:0000256" key="1">
    <source>
        <dbReference type="SAM" id="SignalP"/>
    </source>
</evidence>
<dbReference type="SUPFAM" id="SSF63446">
    <property type="entry name" value="Type I dockerin domain"/>
    <property type="match status" value="1"/>
</dbReference>
<protein>
    <recommendedName>
        <fullName evidence="4">Lipoprotein</fullName>
    </recommendedName>
</protein>
<dbReference type="EMBL" id="SJPO01000001">
    <property type="protein sequence ID" value="TWT85236.1"/>
    <property type="molecule type" value="Genomic_DNA"/>
</dbReference>
<keyword evidence="3" id="KW-1185">Reference proteome</keyword>
<dbReference type="InterPro" id="IPR018247">
    <property type="entry name" value="EF_Hand_1_Ca_BS"/>
</dbReference>
<feature type="signal peptide" evidence="1">
    <location>
        <begin position="1"/>
        <end position="22"/>
    </location>
</feature>
<feature type="chain" id="PRO_5022789668" description="Lipoprotein" evidence="1">
    <location>
        <begin position="23"/>
        <end position="1204"/>
    </location>
</feature>
<dbReference type="GO" id="GO:0000272">
    <property type="term" value="P:polysaccharide catabolic process"/>
    <property type="evidence" value="ECO:0007669"/>
    <property type="project" value="InterPro"/>
</dbReference>
<reference evidence="2 3" key="1">
    <citation type="submission" date="2019-02" db="EMBL/GenBank/DDBJ databases">
        <title>Deep-cultivation of Planctomycetes and their phenomic and genomic characterization uncovers novel biology.</title>
        <authorList>
            <person name="Wiegand S."/>
            <person name="Jogler M."/>
            <person name="Boedeker C."/>
            <person name="Pinto D."/>
            <person name="Vollmers J."/>
            <person name="Rivas-Marin E."/>
            <person name="Kohn T."/>
            <person name="Peeters S.H."/>
            <person name="Heuer A."/>
            <person name="Rast P."/>
            <person name="Oberbeckmann S."/>
            <person name="Bunk B."/>
            <person name="Jeske O."/>
            <person name="Meyerdierks A."/>
            <person name="Storesund J.E."/>
            <person name="Kallscheuer N."/>
            <person name="Luecker S."/>
            <person name="Lage O.M."/>
            <person name="Pohl T."/>
            <person name="Merkel B.J."/>
            <person name="Hornburger P."/>
            <person name="Mueller R.-W."/>
            <person name="Bruemmer F."/>
            <person name="Labrenz M."/>
            <person name="Spormann A.M."/>
            <person name="Op Den Camp H."/>
            <person name="Overmann J."/>
            <person name="Amann R."/>
            <person name="Jetten M.S.M."/>
            <person name="Mascher T."/>
            <person name="Medema M.H."/>
            <person name="Devos D.P."/>
            <person name="Kaster A.-K."/>
            <person name="Ovreas L."/>
            <person name="Rohde M."/>
            <person name="Galperin M.Y."/>
            <person name="Jogler C."/>
        </authorList>
    </citation>
    <scope>NUCLEOTIDE SEQUENCE [LARGE SCALE GENOMIC DNA]</scope>
    <source>
        <strain evidence="2 3">Pla123a</strain>
    </source>
</reference>